<organism evidence="2 3">
    <name type="scientific">Williamsia serinedens</name>
    <dbReference type="NCBI Taxonomy" id="391736"/>
    <lineage>
        <taxon>Bacteria</taxon>
        <taxon>Bacillati</taxon>
        <taxon>Actinomycetota</taxon>
        <taxon>Actinomycetes</taxon>
        <taxon>Mycobacteriales</taxon>
        <taxon>Nocardiaceae</taxon>
        <taxon>Williamsia</taxon>
    </lineage>
</organism>
<dbReference type="InterPro" id="IPR003737">
    <property type="entry name" value="GlcNAc_PI_deacetylase-related"/>
</dbReference>
<dbReference type="SUPFAM" id="SSF102588">
    <property type="entry name" value="LmbE-like"/>
    <property type="match status" value="1"/>
</dbReference>
<dbReference type="PANTHER" id="PTHR12993">
    <property type="entry name" value="N-ACETYLGLUCOSAMINYL-PHOSPHATIDYLINOSITOL DE-N-ACETYLASE-RELATED"/>
    <property type="match status" value="1"/>
</dbReference>
<dbReference type="Gene3D" id="3.40.50.10320">
    <property type="entry name" value="LmbE-like"/>
    <property type="match status" value="1"/>
</dbReference>
<dbReference type="InterPro" id="IPR024078">
    <property type="entry name" value="LmbE-like_dom_sf"/>
</dbReference>
<dbReference type="RefSeq" id="WP_253655156.1">
    <property type="nucleotide sequence ID" value="NZ_BAAAOE010000001.1"/>
</dbReference>
<protein>
    <submittedName>
        <fullName evidence="2">GlcNAc-PI de-N-acetylase</fullName>
    </submittedName>
</protein>
<evidence type="ECO:0000313" key="3">
    <source>
        <dbReference type="Proteomes" id="UP001205740"/>
    </source>
</evidence>
<sequence>MIDLQTGDLGEIAVLGAHCDDIAIAVGGTLLTLAKTHPDTRVHALVLGGRGTPREDEERSALEALCGPMPLEVTVGDIPDGMAPAHWGAVKETVRAFARTCSPAVVFAPQRHDAHQDHRLLAEIVPTEFRDHLVLGYEIPKWEGDLPSPTMFHPLDTAVAQEKSRLLHEHYPSQVGRDWFDGETFLGLSRLRGVMCRAPHAEAFVVEKAHIAFGAAPTASRTIEGVPS</sequence>
<reference evidence="2 3" key="1">
    <citation type="submission" date="2022-06" db="EMBL/GenBank/DDBJ databases">
        <title>Genomic Encyclopedia of Archaeal and Bacterial Type Strains, Phase II (KMG-II): from individual species to whole genera.</title>
        <authorList>
            <person name="Goeker M."/>
        </authorList>
    </citation>
    <scope>NUCLEOTIDE SEQUENCE [LARGE SCALE GENOMIC DNA]</scope>
    <source>
        <strain evidence="2 3">DSM 45037</strain>
    </source>
</reference>
<name>A0ABT1H4L1_9NOCA</name>
<comment type="caution">
    <text evidence="2">The sequence shown here is derived from an EMBL/GenBank/DDBJ whole genome shotgun (WGS) entry which is preliminary data.</text>
</comment>
<dbReference type="EMBL" id="JAMTCG010000005">
    <property type="protein sequence ID" value="MCP2161560.1"/>
    <property type="molecule type" value="Genomic_DNA"/>
</dbReference>
<gene>
    <name evidence="2" type="ORF">LX12_002759</name>
</gene>
<accession>A0ABT1H4L1</accession>
<proteinExistence type="predicted"/>
<evidence type="ECO:0000313" key="2">
    <source>
        <dbReference type="EMBL" id="MCP2161560.1"/>
    </source>
</evidence>
<dbReference type="Pfam" id="PF02585">
    <property type="entry name" value="PIG-L"/>
    <property type="match status" value="1"/>
</dbReference>
<keyword evidence="3" id="KW-1185">Reference proteome</keyword>
<keyword evidence="1" id="KW-0862">Zinc</keyword>
<dbReference type="PANTHER" id="PTHR12993:SF30">
    <property type="entry name" value="N-ACETYL-ALPHA-D-GLUCOSAMINYL L-MALATE DEACETYLASE 1"/>
    <property type="match status" value="1"/>
</dbReference>
<evidence type="ECO:0000256" key="1">
    <source>
        <dbReference type="ARBA" id="ARBA00022833"/>
    </source>
</evidence>
<dbReference type="Proteomes" id="UP001205740">
    <property type="component" value="Unassembled WGS sequence"/>
</dbReference>